<sequence length="572" mass="61088">MLVLILAYLGGVLTIVSPCILPVLPFVFARADRPFMREGLPLLGGMGLTFALVATLAAVGGHWAIRFNQTGRWLAMAVLALMGMALLWPRLSDALARPFVALGRRWSRQADAGSPWSAAGLGVATGLLWAPCAGPILGLVLTTAALQGASVTTTILLLGFSAGAATSLALALVLGGRFLASMKRALGIGAWLRRALGVLVLAGVAAIALGVDTGLLTRLSLASTARIEQRLVDAFADDPAPPSPVPQAGVPLPVEGWMPPLDGATGWFNSPPLTRAGLRGRVVLVDFWTYSCINCLRAMPYVSAWAAKYRDHGLVVLGVHTPEFAFEKIPGNVARAIESIGIEHPVALDNDYAIWRAFDNRYWPAHYFVDAQGRIRYHHYGEGGYERSEDVIRRLLADAGATGLPGGYVSGDGHDAAAPASTDYTRTPETYLGHARAERFASGELAPGVATDYRAPEQLPLHHWALQGRWTVTAEHARLERPGGSVVMHFRGRDLHLVIAPTAGDRPVRFRITLDGAAPGGDAGSDVDAQGYGTLDTDRLYQLVRLRDGSGERRFEITFPDGGARVYAFTSG</sequence>
<dbReference type="PROSITE" id="PS51352">
    <property type="entry name" value="THIOREDOXIN_2"/>
    <property type="match status" value="1"/>
</dbReference>
<gene>
    <name evidence="3" type="ORF">N799_01175</name>
</gene>
<name>A0A0A0F4N9_9GAMM</name>
<feature type="domain" description="Thioredoxin" evidence="2">
    <location>
        <begin position="246"/>
        <end position="401"/>
    </location>
</feature>
<keyword evidence="4" id="KW-1185">Reference proteome</keyword>
<dbReference type="InterPro" id="IPR050553">
    <property type="entry name" value="Thioredoxin_ResA/DsbE_sf"/>
</dbReference>
<reference evidence="3 4" key="1">
    <citation type="journal article" date="2015" name="Stand. Genomic Sci.">
        <title>Genomic information of the arsenic-resistant bacterium Lysobacter arseniciresistens type strain ZS79(T) and comparison of Lysobacter draft genomes.</title>
        <authorList>
            <person name="Liu L."/>
            <person name="Zhang S."/>
            <person name="Luo M."/>
            <person name="Wang G."/>
        </authorList>
    </citation>
    <scope>NUCLEOTIDE SEQUENCE [LARGE SCALE GENOMIC DNA]</scope>
    <source>
        <strain evidence="3 4">ZS79</strain>
    </source>
</reference>
<feature type="transmembrane region" description="Helical" evidence="1">
    <location>
        <begin position="191"/>
        <end position="211"/>
    </location>
</feature>
<protein>
    <submittedName>
        <fullName evidence="3">Cytochrome C biogenesis protein</fullName>
    </submittedName>
</protein>
<organism evidence="3 4">
    <name type="scientific">Lysobacter arseniciresistens ZS79</name>
    <dbReference type="NCBI Taxonomy" id="913325"/>
    <lineage>
        <taxon>Bacteria</taxon>
        <taxon>Pseudomonadati</taxon>
        <taxon>Pseudomonadota</taxon>
        <taxon>Gammaproteobacteria</taxon>
        <taxon>Lysobacterales</taxon>
        <taxon>Lysobacteraceae</taxon>
        <taxon>Novilysobacter</taxon>
    </lineage>
</organism>
<dbReference type="Gene3D" id="3.40.30.10">
    <property type="entry name" value="Glutaredoxin"/>
    <property type="match status" value="1"/>
</dbReference>
<feature type="transmembrane region" description="Helical" evidence="1">
    <location>
        <begin position="155"/>
        <end position="179"/>
    </location>
</feature>
<proteinExistence type="predicted"/>
<evidence type="ECO:0000256" key="1">
    <source>
        <dbReference type="SAM" id="Phobius"/>
    </source>
</evidence>
<dbReference type="InterPro" id="IPR041017">
    <property type="entry name" value="Thioredoxin_10"/>
</dbReference>
<dbReference type="InterPro" id="IPR036249">
    <property type="entry name" value="Thioredoxin-like_sf"/>
</dbReference>
<dbReference type="PANTHER" id="PTHR42852:SF13">
    <property type="entry name" value="PROTEIN DIPZ"/>
    <property type="match status" value="1"/>
</dbReference>
<evidence type="ECO:0000259" key="2">
    <source>
        <dbReference type="PROSITE" id="PS51352"/>
    </source>
</evidence>
<keyword evidence="1" id="KW-0472">Membrane</keyword>
<evidence type="ECO:0000313" key="3">
    <source>
        <dbReference type="EMBL" id="KGM57804.1"/>
    </source>
</evidence>
<dbReference type="RefSeq" id="WP_036206510.1">
    <property type="nucleotide sequence ID" value="NZ_AVPT01000001.1"/>
</dbReference>
<dbReference type="GO" id="GO:0016491">
    <property type="term" value="F:oxidoreductase activity"/>
    <property type="evidence" value="ECO:0007669"/>
    <property type="project" value="InterPro"/>
</dbReference>
<dbReference type="eggNOG" id="COG0785">
    <property type="taxonomic scope" value="Bacteria"/>
</dbReference>
<dbReference type="Pfam" id="PF08534">
    <property type="entry name" value="Redoxin"/>
    <property type="match status" value="1"/>
</dbReference>
<dbReference type="Gene3D" id="2.60.120.260">
    <property type="entry name" value="Galactose-binding domain-like"/>
    <property type="match status" value="1"/>
</dbReference>
<dbReference type="InterPro" id="IPR013766">
    <property type="entry name" value="Thioredoxin_domain"/>
</dbReference>
<dbReference type="PANTHER" id="PTHR42852">
    <property type="entry name" value="THIOL:DISULFIDE INTERCHANGE PROTEIN DSBE"/>
    <property type="match status" value="1"/>
</dbReference>
<dbReference type="AlphaFoldDB" id="A0A0A0F4N9"/>
<accession>A0A0A0F4N9</accession>
<dbReference type="Pfam" id="PF17991">
    <property type="entry name" value="Thioredoxin_10"/>
    <property type="match status" value="1"/>
</dbReference>
<comment type="caution">
    <text evidence="3">The sequence shown here is derived from an EMBL/GenBank/DDBJ whole genome shotgun (WGS) entry which is preliminary data.</text>
</comment>
<feature type="transmembrane region" description="Helical" evidence="1">
    <location>
        <begin position="6"/>
        <end position="28"/>
    </location>
</feature>
<feature type="transmembrane region" description="Helical" evidence="1">
    <location>
        <begin position="71"/>
        <end position="88"/>
    </location>
</feature>
<dbReference type="Proteomes" id="UP000029989">
    <property type="component" value="Unassembled WGS sequence"/>
</dbReference>
<dbReference type="EMBL" id="AVPT01000001">
    <property type="protein sequence ID" value="KGM57804.1"/>
    <property type="molecule type" value="Genomic_DNA"/>
</dbReference>
<dbReference type="CDD" id="cd03012">
    <property type="entry name" value="TlpA_like_DipZ_like"/>
    <property type="match status" value="1"/>
</dbReference>
<dbReference type="InterPro" id="IPR013740">
    <property type="entry name" value="Redoxin"/>
</dbReference>
<dbReference type="SUPFAM" id="SSF52833">
    <property type="entry name" value="Thioredoxin-like"/>
    <property type="match status" value="1"/>
</dbReference>
<evidence type="ECO:0000313" key="4">
    <source>
        <dbReference type="Proteomes" id="UP000029989"/>
    </source>
</evidence>
<dbReference type="eggNOG" id="COG0526">
    <property type="taxonomic scope" value="Bacteria"/>
</dbReference>
<feature type="transmembrane region" description="Helical" evidence="1">
    <location>
        <begin position="40"/>
        <end position="65"/>
    </location>
</feature>
<keyword evidence="1" id="KW-0812">Transmembrane</keyword>
<dbReference type="STRING" id="913325.N799_01175"/>
<keyword evidence="1" id="KW-1133">Transmembrane helix</keyword>
<dbReference type="OrthoDB" id="9811352at2"/>